<dbReference type="SUPFAM" id="SSF52540">
    <property type="entry name" value="P-loop containing nucleoside triphosphate hydrolases"/>
    <property type="match status" value="1"/>
</dbReference>
<reference evidence="3" key="1">
    <citation type="journal article" date="2020" name="Nature">
        <title>Giant virus diversity and host interactions through global metagenomics.</title>
        <authorList>
            <person name="Schulz F."/>
            <person name="Roux S."/>
            <person name="Paez-Espino D."/>
            <person name="Jungbluth S."/>
            <person name="Walsh D.A."/>
            <person name="Denef V.J."/>
            <person name="McMahon K.D."/>
            <person name="Konstantinidis K.T."/>
            <person name="Eloe-Fadrosh E.A."/>
            <person name="Kyrpides N.C."/>
            <person name="Woyke T."/>
        </authorList>
    </citation>
    <scope>NUCLEOTIDE SEQUENCE</scope>
    <source>
        <strain evidence="3">GVMAG-M-3300023174-47</strain>
    </source>
</reference>
<dbReference type="GO" id="GO:0016887">
    <property type="term" value="F:ATP hydrolysis activity"/>
    <property type="evidence" value="ECO:0007669"/>
    <property type="project" value="InterPro"/>
</dbReference>
<name>A0A6C0DQL9_9ZZZZ</name>
<dbReference type="InterPro" id="IPR003593">
    <property type="entry name" value="AAA+_ATPase"/>
</dbReference>
<dbReference type="SMART" id="SM00382">
    <property type="entry name" value="AAA"/>
    <property type="match status" value="1"/>
</dbReference>
<dbReference type="AlphaFoldDB" id="A0A6C0DQL9"/>
<dbReference type="InterPro" id="IPR027417">
    <property type="entry name" value="P-loop_NTPase"/>
</dbReference>
<dbReference type="Pfam" id="PF00004">
    <property type="entry name" value="AAA"/>
    <property type="match status" value="1"/>
</dbReference>
<sequence length="521" mass="60599">MQQQSGMADLMRNQMIMTMGMSMGMGKNPLYSFIGLSLYDKIMSSYPKWFPHFEDLCCRRKRLEPSTPPPPSNKPVRATIECERVLRTSGKQGHNQAVSGSQSRMDSVVHYVSTIPAIRNLLFMNHHDYLPNEFEPIMVESDIYFQLTALKHNEGELDSVKFRIFCYDHESQYLRDFVERCNADYERKQANKLGTSLYYFDMMTATKNKKTTQNTLPTTHLIYSKHKFHTTRTFQNVFFEQRPKVCKHVDFFLNRKDWYEKKGIPYTLGFMFHGDPGCGKTSSVKAIANTARRHIINIHLSQIKTKAQLTHLFYNDDIYVYDGSKTEKYTIPIHERLYVIEDIDAMGDAILSRNFKKPEPKKEKTTEEAWAAAHAEDEPEQIDLSFLLNLLDGTLESSGRIIAISSNYPERIDKALIRPGRIDMIVQFRKCNRAILQEMVNNFYDIEIEDWTTPELEYVWTPAEVNQILFRNFDKSEDAINELKTLKPRDLYGFDTVAPPASYADFENQLETTRDNFPQTG</sequence>
<evidence type="ECO:0000313" key="3">
    <source>
        <dbReference type="EMBL" id="QHT18654.1"/>
    </source>
</evidence>
<evidence type="ECO:0000256" key="1">
    <source>
        <dbReference type="ARBA" id="ARBA00007448"/>
    </source>
</evidence>
<accession>A0A6C0DQL9</accession>
<comment type="similarity">
    <text evidence="1">Belongs to the AAA ATPase family. BCS1 subfamily.</text>
</comment>
<dbReference type="InterPro" id="IPR003959">
    <property type="entry name" value="ATPase_AAA_core"/>
</dbReference>
<dbReference type="EMBL" id="MN739658">
    <property type="protein sequence ID" value="QHT18654.1"/>
    <property type="molecule type" value="Genomic_DNA"/>
</dbReference>
<feature type="domain" description="AAA+ ATPase" evidence="2">
    <location>
        <begin position="266"/>
        <end position="432"/>
    </location>
</feature>
<organism evidence="3">
    <name type="scientific">viral metagenome</name>
    <dbReference type="NCBI Taxonomy" id="1070528"/>
    <lineage>
        <taxon>unclassified sequences</taxon>
        <taxon>metagenomes</taxon>
        <taxon>organismal metagenomes</taxon>
    </lineage>
</organism>
<dbReference type="GO" id="GO:0005524">
    <property type="term" value="F:ATP binding"/>
    <property type="evidence" value="ECO:0007669"/>
    <property type="project" value="InterPro"/>
</dbReference>
<protein>
    <recommendedName>
        <fullName evidence="2">AAA+ ATPase domain-containing protein</fullName>
    </recommendedName>
</protein>
<proteinExistence type="inferred from homology"/>
<dbReference type="PANTHER" id="PTHR23070">
    <property type="entry name" value="BCS1 AAA-TYPE ATPASE"/>
    <property type="match status" value="1"/>
</dbReference>
<dbReference type="InterPro" id="IPR050747">
    <property type="entry name" value="Mitochondrial_chaperone_BCS1"/>
</dbReference>
<evidence type="ECO:0000259" key="2">
    <source>
        <dbReference type="SMART" id="SM00382"/>
    </source>
</evidence>
<dbReference type="Gene3D" id="3.40.50.300">
    <property type="entry name" value="P-loop containing nucleotide triphosphate hydrolases"/>
    <property type="match status" value="1"/>
</dbReference>